<dbReference type="Pfam" id="PF23584">
    <property type="entry name" value="DUF7136"/>
    <property type="match status" value="1"/>
</dbReference>
<comment type="caution">
    <text evidence="4">The sequence shown here is derived from an EMBL/GenBank/DDBJ whole genome shotgun (WGS) entry which is preliminary data.</text>
</comment>
<evidence type="ECO:0000256" key="2">
    <source>
        <dbReference type="SAM" id="SignalP"/>
    </source>
</evidence>
<name>A0A8K0RWE9_9HYPO</name>
<dbReference type="InterPro" id="IPR055560">
    <property type="entry name" value="DUF7136"/>
</dbReference>
<dbReference type="OrthoDB" id="4490227at2759"/>
<feature type="signal peptide" evidence="2">
    <location>
        <begin position="1"/>
        <end position="19"/>
    </location>
</feature>
<keyword evidence="1" id="KW-1133">Transmembrane helix</keyword>
<feature type="chain" id="PRO_5035432165" description="DUF7136 domain-containing protein" evidence="2">
    <location>
        <begin position="20"/>
        <end position="284"/>
    </location>
</feature>
<sequence>MRCLYSLACWFFLLGFSSGATEEPQHDSAGTLEVGLVFPRNETTINPPMVMPFVFSYRNPKLIPLLLPYFIYEVYNYSNTSSPILQDRVEPRAIYLGGNHDPHFEVKLHRHFNTEGKWLLQLTSGFYSCFEDPDRTWNNTYTIDTRFATVNITFTTKGPSKLVDLVAATDSKNCSSSPGLTIKAQDTVKTPGTDGRVDEMVTEVCSFEPPVTFADKCVSVAPSATLSIAAEMTSRMCKSTLNTTEISDYIVCKSPEDEESMGVGIVLGGTTCLAFLVGALVYIM</sequence>
<reference evidence="4" key="1">
    <citation type="journal article" date="2021" name="Nat. Commun.">
        <title>Genetic determinants of endophytism in the Arabidopsis root mycobiome.</title>
        <authorList>
            <person name="Mesny F."/>
            <person name="Miyauchi S."/>
            <person name="Thiergart T."/>
            <person name="Pickel B."/>
            <person name="Atanasova L."/>
            <person name="Karlsson M."/>
            <person name="Huettel B."/>
            <person name="Barry K.W."/>
            <person name="Haridas S."/>
            <person name="Chen C."/>
            <person name="Bauer D."/>
            <person name="Andreopoulos W."/>
            <person name="Pangilinan J."/>
            <person name="LaButti K."/>
            <person name="Riley R."/>
            <person name="Lipzen A."/>
            <person name="Clum A."/>
            <person name="Drula E."/>
            <person name="Henrissat B."/>
            <person name="Kohler A."/>
            <person name="Grigoriev I.V."/>
            <person name="Martin F.M."/>
            <person name="Hacquard S."/>
        </authorList>
    </citation>
    <scope>NUCLEOTIDE SEQUENCE</scope>
    <source>
        <strain evidence="4">MPI-SDFR-AT-0068</strain>
    </source>
</reference>
<gene>
    <name evidence="4" type="ORF">BKA59DRAFT_484660</name>
</gene>
<keyword evidence="1" id="KW-0812">Transmembrane</keyword>
<dbReference type="EMBL" id="JAGPXF010000006">
    <property type="protein sequence ID" value="KAH7239550.1"/>
    <property type="molecule type" value="Genomic_DNA"/>
</dbReference>
<protein>
    <recommendedName>
        <fullName evidence="3">DUF7136 domain-containing protein</fullName>
    </recommendedName>
</protein>
<keyword evidence="2" id="KW-0732">Signal</keyword>
<proteinExistence type="predicted"/>
<keyword evidence="5" id="KW-1185">Reference proteome</keyword>
<keyword evidence="1" id="KW-0472">Membrane</keyword>
<evidence type="ECO:0000259" key="3">
    <source>
        <dbReference type="Pfam" id="PF23584"/>
    </source>
</evidence>
<evidence type="ECO:0000256" key="1">
    <source>
        <dbReference type="SAM" id="Phobius"/>
    </source>
</evidence>
<dbReference type="Proteomes" id="UP000813427">
    <property type="component" value="Unassembled WGS sequence"/>
</dbReference>
<organism evidence="4 5">
    <name type="scientific">Fusarium tricinctum</name>
    <dbReference type="NCBI Taxonomy" id="61284"/>
    <lineage>
        <taxon>Eukaryota</taxon>
        <taxon>Fungi</taxon>
        <taxon>Dikarya</taxon>
        <taxon>Ascomycota</taxon>
        <taxon>Pezizomycotina</taxon>
        <taxon>Sordariomycetes</taxon>
        <taxon>Hypocreomycetidae</taxon>
        <taxon>Hypocreales</taxon>
        <taxon>Nectriaceae</taxon>
        <taxon>Fusarium</taxon>
        <taxon>Fusarium tricinctum species complex</taxon>
    </lineage>
</organism>
<evidence type="ECO:0000313" key="5">
    <source>
        <dbReference type="Proteomes" id="UP000813427"/>
    </source>
</evidence>
<dbReference type="AlphaFoldDB" id="A0A8K0RWE9"/>
<accession>A0A8K0RWE9</accession>
<feature type="transmembrane region" description="Helical" evidence="1">
    <location>
        <begin position="261"/>
        <end position="283"/>
    </location>
</feature>
<feature type="domain" description="DUF7136" evidence="3">
    <location>
        <begin position="28"/>
        <end position="240"/>
    </location>
</feature>
<evidence type="ECO:0000313" key="4">
    <source>
        <dbReference type="EMBL" id="KAH7239550.1"/>
    </source>
</evidence>